<organism evidence="11 12">
    <name type="scientific">Alcaligenes faecalis</name>
    <dbReference type="NCBI Taxonomy" id="511"/>
    <lineage>
        <taxon>Bacteria</taxon>
        <taxon>Pseudomonadati</taxon>
        <taxon>Pseudomonadota</taxon>
        <taxon>Betaproteobacteria</taxon>
        <taxon>Burkholderiales</taxon>
        <taxon>Alcaligenaceae</taxon>
        <taxon>Alcaligenes</taxon>
    </lineage>
</organism>
<feature type="domain" description="Secretin/TonB short N-terminal" evidence="10">
    <location>
        <begin position="84"/>
        <end position="135"/>
    </location>
</feature>
<dbReference type="InterPro" id="IPR039426">
    <property type="entry name" value="TonB-dep_rcpt-like"/>
</dbReference>
<dbReference type="InterPro" id="IPR036942">
    <property type="entry name" value="Beta-barrel_TonB_sf"/>
</dbReference>
<dbReference type="InterPro" id="IPR037066">
    <property type="entry name" value="Plug_dom_sf"/>
</dbReference>
<reference evidence="11 12" key="1">
    <citation type="submission" date="2018-05" db="EMBL/GenBank/DDBJ databases">
        <title>Genome Sequence of an Efficient Indole-Degrading Bacterium, Alcaligenes sp.YBY.</title>
        <authorList>
            <person name="Yang B."/>
        </authorList>
    </citation>
    <scope>NUCLEOTIDE SEQUENCE [LARGE SCALE GENOMIC DNA]</scope>
    <source>
        <strain evidence="11 12">YBY</strain>
    </source>
</reference>
<keyword evidence="6 9" id="KW-0472">Membrane</keyword>
<dbReference type="Pfam" id="PF07715">
    <property type="entry name" value="Plug"/>
    <property type="match status" value="1"/>
</dbReference>
<dbReference type="STRING" id="511.UZ73_15850"/>
<dbReference type="GO" id="GO:0009279">
    <property type="term" value="C:cell outer membrane"/>
    <property type="evidence" value="ECO:0007669"/>
    <property type="project" value="UniProtKB-SubCell"/>
</dbReference>
<dbReference type="Proteomes" id="UP000245216">
    <property type="component" value="Unassembled WGS sequence"/>
</dbReference>
<dbReference type="Pfam" id="PF07660">
    <property type="entry name" value="STN"/>
    <property type="match status" value="1"/>
</dbReference>
<comment type="caution">
    <text evidence="11">The sequence shown here is derived from an EMBL/GenBank/DDBJ whole genome shotgun (WGS) entry which is preliminary data.</text>
</comment>
<dbReference type="AlphaFoldDB" id="A0A2U2BGH1"/>
<dbReference type="RefSeq" id="WP_109089470.1">
    <property type="nucleotide sequence ID" value="NZ_QEXO01000004.1"/>
</dbReference>
<name>A0A2U2BGH1_ALCFA</name>
<dbReference type="InterPro" id="IPR011662">
    <property type="entry name" value="Secretin/TonB_short_N"/>
</dbReference>
<evidence type="ECO:0000256" key="1">
    <source>
        <dbReference type="ARBA" id="ARBA00004571"/>
    </source>
</evidence>
<evidence type="ECO:0000256" key="5">
    <source>
        <dbReference type="ARBA" id="ARBA00022692"/>
    </source>
</evidence>
<keyword evidence="7 11" id="KW-0675">Receptor</keyword>
<evidence type="ECO:0000256" key="6">
    <source>
        <dbReference type="ARBA" id="ARBA00023136"/>
    </source>
</evidence>
<evidence type="ECO:0000256" key="7">
    <source>
        <dbReference type="ARBA" id="ARBA00023170"/>
    </source>
</evidence>
<comment type="subcellular location">
    <subcellularLocation>
        <location evidence="1 9">Cell outer membrane</location>
        <topology evidence="1 9">Multi-pass membrane protein</topology>
    </subcellularLocation>
</comment>
<protein>
    <submittedName>
        <fullName evidence="11">TonB-dependent receptor</fullName>
    </submittedName>
</protein>
<evidence type="ECO:0000256" key="4">
    <source>
        <dbReference type="ARBA" id="ARBA00022452"/>
    </source>
</evidence>
<keyword evidence="4 9" id="KW-1134">Transmembrane beta strand</keyword>
<evidence type="ECO:0000259" key="10">
    <source>
        <dbReference type="SMART" id="SM00965"/>
    </source>
</evidence>
<dbReference type="SUPFAM" id="SSF56935">
    <property type="entry name" value="Porins"/>
    <property type="match status" value="1"/>
</dbReference>
<evidence type="ECO:0000313" key="11">
    <source>
        <dbReference type="EMBL" id="PWE13100.1"/>
    </source>
</evidence>
<reference evidence="11 12" key="2">
    <citation type="submission" date="2018-05" db="EMBL/GenBank/DDBJ databases">
        <authorList>
            <person name="Lanie J.A."/>
            <person name="Ng W.-L."/>
            <person name="Kazmierczak K.M."/>
            <person name="Andrzejewski T.M."/>
            <person name="Davidsen T.M."/>
            <person name="Wayne K.J."/>
            <person name="Tettelin H."/>
            <person name="Glass J.I."/>
            <person name="Rusch D."/>
            <person name="Podicherti R."/>
            <person name="Tsui H.-C.T."/>
            <person name="Winkler M.E."/>
        </authorList>
    </citation>
    <scope>NUCLEOTIDE SEQUENCE [LARGE SCALE GENOMIC DNA]</scope>
    <source>
        <strain evidence="11 12">YBY</strain>
    </source>
</reference>
<evidence type="ECO:0000313" key="12">
    <source>
        <dbReference type="Proteomes" id="UP000245216"/>
    </source>
</evidence>
<evidence type="ECO:0000256" key="8">
    <source>
        <dbReference type="ARBA" id="ARBA00023237"/>
    </source>
</evidence>
<dbReference type="Gene3D" id="3.55.50.30">
    <property type="match status" value="1"/>
</dbReference>
<dbReference type="PROSITE" id="PS52016">
    <property type="entry name" value="TONB_DEPENDENT_REC_3"/>
    <property type="match status" value="1"/>
</dbReference>
<gene>
    <name evidence="11" type="ORF">DF183_14810</name>
</gene>
<dbReference type="InterPro" id="IPR012910">
    <property type="entry name" value="Plug_dom"/>
</dbReference>
<keyword evidence="8 9" id="KW-0998">Cell outer membrane</keyword>
<dbReference type="Gene3D" id="2.170.130.10">
    <property type="entry name" value="TonB-dependent receptor, plug domain"/>
    <property type="match status" value="1"/>
</dbReference>
<dbReference type="Gene3D" id="2.40.170.20">
    <property type="entry name" value="TonB-dependent receptor, beta-barrel domain"/>
    <property type="match status" value="1"/>
</dbReference>
<dbReference type="EMBL" id="QEXO01000004">
    <property type="protein sequence ID" value="PWE13100.1"/>
    <property type="molecule type" value="Genomic_DNA"/>
</dbReference>
<dbReference type="SMART" id="SM00965">
    <property type="entry name" value="STN"/>
    <property type="match status" value="1"/>
</dbReference>
<keyword evidence="3 9" id="KW-0813">Transport</keyword>
<keyword evidence="5 9" id="KW-0812">Transmembrane</keyword>
<evidence type="ECO:0000256" key="2">
    <source>
        <dbReference type="ARBA" id="ARBA00009810"/>
    </source>
</evidence>
<accession>A0A2U2BGH1</accession>
<evidence type="ECO:0000256" key="9">
    <source>
        <dbReference type="PROSITE-ProRule" id="PRU01360"/>
    </source>
</evidence>
<sequence length="905" mass="101083">MKCALQDTPSLFALRRQAYPGVATDSLSSSQGSRFKQGQVAFLMASVLLLMPPMQAYAAGPMVLDMASQPLADALLQIGRQAQVEIAFSPGQVREKRAVALQGELTVEQALDTLLTPWGLAARAQGDQRYTIVTAPVAKGLSVLEPVRVQGQRVGERNYTREELDQRAAGNRDLSSLLADNPAVRQNEAAKTSANRGSLALEDISFYGASPFQNQFQIDGISSTNQIDPASRNLNLQVGNVPAYAQAYNLDTNMLESVTVLDSSIPVEYGRFTGGVVDAKVRDPKGDNSFRADFSYNSSGLTSQTVPEEQKKKFGAGEPGFTPAWTKHFSSAMLDVGMTDNTAALINVSRRESSIDRTMRVLHEKEFTDVNTNSKDRVDNVFAKVHTRWSASTDSALTFKYADRREDLVDSGVMANRVQWQHQQKAYGLGFDLNHDFGWGQGRLQLGYDQMNSYRNSDGTEYMVNMVFLPNGRPDYTYISGGFGQESTEQRNLTLKSRLEFKPFQTGAIEHAPYVGFELAHTKGEFVRDQDAYGGQKRHYSDGQSSKVQVLNYYRAGEVGVSYTNASVYVSDRMSWQRLALTTGLRMDKDNYFGNTNLAPRTLLEWDVLGTGETRLSGGWSRYYGMDILGIAMRERKSQLHTLLVTGGNPVDRPSHTAYKLDGLKTPYDDEWALRLQQQLTSKVAAELAYVRRYGRQQVSIEGLAKTGYTYMNNGKSKTDAFTLSLMNTAPWTLGQSLWTARVDVTYQHSKRNNKLADGYDGEAEAQEENIYYNGDLIRRGDRPVGDYNLPWRVSAGVTGMWARYGLQMNNRINWNSARMDVHYVGLNRGDGLEKYESGRVGSYWTWDMRLDWEPAMLKGLGLGLDVLNVLDKQAPVVVSTPTSVLNPNLYRTGRELWLRASYRY</sequence>
<proteinExistence type="inferred from homology"/>
<evidence type="ECO:0000256" key="3">
    <source>
        <dbReference type="ARBA" id="ARBA00022448"/>
    </source>
</evidence>
<comment type="similarity">
    <text evidence="2 9">Belongs to the TonB-dependent receptor family.</text>
</comment>